<dbReference type="GO" id="GO:0000166">
    <property type="term" value="F:nucleotide binding"/>
    <property type="evidence" value="ECO:0007669"/>
    <property type="project" value="UniProtKB-KW"/>
</dbReference>
<dbReference type="InterPro" id="IPR049912">
    <property type="entry name" value="CRESS_DNA_REP"/>
</dbReference>
<keyword evidence="15" id="KW-0238">DNA-binding</keyword>
<evidence type="ECO:0000256" key="3">
    <source>
        <dbReference type="ARBA" id="ARBA00008545"/>
    </source>
</evidence>
<protein>
    <recommendedName>
        <fullName evidence="4">Replication-associated protein</fullName>
    </recommendedName>
    <alternativeName>
        <fullName evidence="17">ATP-dependent helicase Rep</fullName>
    </alternativeName>
    <alternativeName>
        <fullName evidence="18">RepP</fullName>
    </alternativeName>
</protein>
<comment type="subcellular location">
    <subcellularLocation>
        <location evidence="2">Host nucleus</location>
    </subcellularLocation>
</comment>
<dbReference type="Pfam" id="PF00910">
    <property type="entry name" value="RNA_helicase"/>
    <property type="match status" value="1"/>
</dbReference>
<reference evidence="21 22" key="1">
    <citation type="submission" date="2018-07" db="EMBL/GenBank/DDBJ databases">
        <title>Uncovering a Universe of Circular DNA Viruses in Animal Metagenomes.</title>
        <authorList>
            <person name="Tisza M."/>
            <person name="Buck C."/>
            <person name="Pastrana D."/>
            <person name="Welch N."/>
            <person name="Peretti A."/>
        </authorList>
    </citation>
    <scope>NUCLEOTIDE SEQUENCE [LARGE SCALE GENOMIC DNA]</scope>
    <source>
        <strain evidence="21">Ctbc431</strain>
    </source>
</reference>
<dbReference type="Gene3D" id="3.40.1310.20">
    <property type="match status" value="1"/>
</dbReference>
<dbReference type="GO" id="GO:0016787">
    <property type="term" value="F:hydrolase activity"/>
    <property type="evidence" value="ECO:0007669"/>
    <property type="project" value="UniProtKB-KW"/>
</dbReference>
<evidence type="ECO:0000313" key="21">
    <source>
        <dbReference type="EMBL" id="AXH74315.1"/>
    </source>
</evidence>
<comment type="similarity">
    <text evidence="3">Belongs to the nanoviruses/circoviruses replication-associated protein family.</text>
</comment>
<evidence type="ECO:0000256" key="13">
    <source>
        <dbReference type="ARBA" id="ARBA00022801"/>
    </source>
</evidence>
<evidence type="ECO:0000256" key="17">
    <source>
        <dbReference type="ARBA" id="ARBA00030754"/>
    </source>
</evidence>
<evidence type="ECO:0000256" key="15">
    <source>
        <dbReference type="ARBA" id="ARBA00023125"/>
    </source>
</evidence>
<dbReference type="Proteomes" id="UP000276665">
    <property type="component" value="Segment"/>
</dbReference>
<keyword evidence="7" id="KW-0548">Nucleotidyltransferase</keyword>
<keyword evidence="16" id="KW-0511">Multifunctional enzyme</keyword>
<keyword evidence="22" id="KW-1185">Reference proteome</keyword>
<dbReference type="GO" id="GO:0004519">
    <property type="term" value="F:endonuclease activity"/>
    <property type="evidence" value="ECO:0007669"/>
    <property type="project" value="UniProtKB-KW"/>
</dbReference>
<keyword evidence="13" id="KW-0378">Hydrolase</keyword>
<evidence type="ECO:0000256" key="19">
    <source>
        <dbReference type="ARBA" id="ARBA00049360"/>
    </source>
</evidence>
<dbReference type="GO" id="GO:0046872">
    <property type="term" value="F:metal ion binding"/>
    <property type="evidence" value="ECO:0007669"/>
    <property type="project" value="UniProtKB-KW"/>
</dbReference>
<evidence type="ECO:0000256" key="18">
    <source>
        <dbReference type="ARBA" id="ARBA00032243"/>
    </source>
</evidence>
<dbReference type="GO" id="GO:0003723">
    <property type="term" value="F:RNA binding"/>
    <property type="evidence" value="ECO:0007669"/>
    <property type="project" value="InterPro"/>
</dbReference>
<name>A0A345MSG5_9VIRU</name>
<dbReference type="GO" id="GO:0006260">
    <property type="term" value="P:DNA replication"/>
    <property type="evidence" value="ECO:0007669"/>
    <property type="project" value="UniProtKB-KW"/>
</dbReference>
<dbReference type="InterPro" id="IPR027417">
    <property type="entry name" value="P-loop_NTPase"/>
</dbReference>
<keyword evidence="14" id="KW-0190">Covalent protein-DNA linkage</keyword>
<evidence type="ECO:0000256" key="14">
    <source>
        <dbReference type="ARBA" id="ARBA00023124"/>
    </source>
</evidence>
<keyword evidence="12" id="KW-0255">Endonuclease</keyword>
<keyword evidence="10" id="KW-0479">Metal-binding</keyword>
<dbReference type="SUPFAM" id="SSF52540">
    <property type="entry name" value="P-loop containing nucleoside triphosphate hydrolases"/>
    <property type="match status" value="1"/>
</dbReference>
<dbReference type="EMBL" id="MH616921">
    <property type="protein sequence ID" value="AXH74315.1"/>
    <property type="molecule type" value="Genomic_DNA"/>
</dbReference>
<keyword evidence="21" id="KW-0347">Helicase</keyword>
<proteinExistence type="inferred from homology"/>
<dbReference type="Pfam" id="PF02407">
    <property type="entry name" value="Viral_Rep"/>
    <property type="match status" value="1"/>
</dbReference>
<keyword evidence="6" id="KW-0808">Transferase</keyword>
<keyword evidence="21" id="KW-0067">ATP-binding</keyword>
<dbReference type="GO" id="GO:0003677">
    <property type="term" value="F:DNA binding"/>
    <property type="evidence" value="ECO:0007669"/>
    <property type="project" value="UniProtKB-KW"/>
</dbReference>
<evidence type="ECO:0000256" key="1">
    <source>
        <dbReference type="ARBA" id="ARBA00001936"/>
    </source>
</evidence>
<feature type="domain" description="CRESS-DNA virus Rep endonuclease" evidence="20">
    <location>
        <begin position="4"/>
        <end position="98"/>
    </location>
</feature>
<evidence type="ECO:0000256" key="9">
    <source>
        <dbReference type="ARBA" id="ARBA00022722"/>
    </source>
</evidence>
<evidence type="ECO:0000256" key="7">
    <source>
        <dbReference type="ARBA" id="ARBA00022695"/>
    </source>
</evidence>
<dbReference type="GO" id="GO:0016779">
    <property type="term" value="F:nucleotidyltransferase activity"/>
    <property type="evidence" value="ECO:0007669"/>
    <property type="project" value="UniProtKB-KW"/>
</dbReference>
<keyword evidence="8" id="KW-0235">DNA replication</keyword>
<evidence type="ECO:0000256" key="5">
    <source>
        <dbReference type="ARBA" id="ARBA00022562"/>
    </source>
</evidence>
<sequence>MPPTPQARYFLLTIPQHEFIPYLPPGVSYIKGQLESGSESGYLHWQVLVHFSKKVSMSGVKAIFGNSCHVELSRSEAANEYVWKEDTRVGHQFELGKLPFKRNSKADWDQVLDSVKKGRFEEVPSDILIRCYGNLKKIHVDSLVPAEQEKQVSVFWGKTGTGKSRRAWQEAGLQAYPKDPMSKFWDGYRGQEHVVIDEFRGAISISHVLRWLDRYPTIVEVKGSSVVLACKRVWITSNLSPDEWYPDLDEETKRALRRRFFQVVHFDTWN</sequence>
<evidence type="ECO:0000256" key="8">
    <source>
        <dbReference type="ARBA" id="ARBA00022705"/>
    </source>
</evidence>
<accession>A0A345MSG5</accession>
<evidence type="ECO:0000256" key="16">
    <source>
        <dbReference type="ARBA" id="ARBA00023268"/>
    </source>
</evidence>
<keyword evidence="11" id="KW-0547">Nucleotide-binding</keyword>
<evidence type="ECO:0000256" key="12">
    <source>
        <dbReference type="ARBA" id="ARBA00022759"/>
    </source>
</evidence>
<evidence type="ECO:0000256" key="10">
    <source>
        <dbReference type="ARBA" id="ARBA00022723"/>
    </source>
</evidence>
<comment type="catalytic activity">
    <reaction evidence="19">
        <text>ATP + H2O = ADP + phosphate + H(+)</text>
        <dbReference type="Rhea" id="RHEA:13065"/>
        <dbReference type="ChEBI" id="CHEBI:15377"/>
        <dbReference type="ChEBI" id="CHEBI:15378"/>
        <dbReference type="ChEBI" id="CHEBI:30616"/>
        <dbReference type="ChEBI" id="CHEBI:43474"/>
        <dbReference type="ChEBI" id="CHEBI:456216"/>
    </reaction>
</comment>
<evidence type="ECO:0000313" key="22">
    <source>
        <dbReference type="Proteomes" id="UP000276665"/>
    </source>
</evidence>
<evidence type="ECO:0000256" key="4">
    <source>
        <dbReference type="ARBA" id="ARBA00014531"/>
    </source>
</evidence>
<evidence type="ECO:0000256" key="2">
    <source>
        <dbReference type="ARBA" id="ARBA00004147"/>
    </source>
</evidence>
<evidence type="ECO:0000256" key="11">
    <source>
        <dbReference type="ARBA" id="ARBA00022741"/>
    </source>
</evidence>
<keyword evidence="9" id="KW-0540">Nuclease</keyword>
<dbReference type="PROSITE" id="PS52020">
    <property type="entry name" value="CRESS_DNA_REP"/>
    <property type="match status" value="1"/>
</dbReference>
<dbReference type="InterPro" id="IPR000605">
    <property type="entry name" value="Helicase_SF3_ssDNA/RNA_vir"/>
</dbReference>
<keyword evidence="5" id="KW-1048">Host nucleus</keyword>
<dbReference type="GO" id="GO:0042025">
    <property type="term" value="C:host cell nucleus"/>
    <property type="evidence" value="ECO:0007669"/>
    <property type="project" value="UniProtKB-SubCell"/>
</dbReference>
<comment type="cofactor">
    <cofactor evidence="1">
        <name>Mn(2+)</name>
        <dbReference type="ChEBI" id="CHEBI:29035"/>
    </cofactor>
</comment>
<evidence type="ECO:0000256" key="6">
    <source>
        <dbReference type="ARBA" id="ARBA00022679"/>
    </source>
</evidence>
<organism evidence="21 22">
    <name type="scientific">Cressdnaviricota sp</name>
    <dbReference type="NCBI Taxonomy" id="2748378"/>
    <lineage>
        <taxon>Viruses</taxon>
        <taxon>Monodnaviria</taxon>
        <taxon>Shotokuvirae</taxon>
        <taxon>Cressdnaviricota</taxon>
    </lineage>
</organism>
<evidence type="ECO:0000259" key="20">
    <source>
        <dbReference type="PROSITE" id="PS52020"/>
    </source>
</evidence>
<dbReference type="GO" id="GO:0003724">
    <property type="term" value="F:RNA helicase activity"/>
    <property type="evidence" value="ECO:0007669"/>
    <property type="project" value="InterPro"/>
</dbReference>